<dbReference type="Proteomes" id="UP000641932">
    <property type="component" value="Unassembled WGS sequence"/>
</dbReference>
<protein>
    <recommendedName>
        <fullName evidence="5">6-phosphogluconate dehydrogenase NADP-binding domain-containing protein</fullName>
    </recommendedName>
</protein>
<proteinExistence type="inferred from homology"/>
<feature type="domain" description="6-phosphogluconate dehydrogenase NADP-binding" evidence="5">
    <location>
        <begin position="1"/>
        <end position="95"/>
    </location>
</feature>
<reference evidence="6" key="2">
    <citation type="submission" date="2020-09" db="EMBL/GenBank/DDBJ databases">
        <authorList>
            <person name="Sun Q."/>
            <person name="Zhou Y."/>
        </authorList>
    </citation>
    <scope>NUCLEOTIDE SEQUENCE</scope>
    <source>
        <strain evidence="6">CGMCC 4.7201</strain>
    </source>
</reference>
<dbReference type="AlphaFoldDB" id="A0A918E053"/>
<comment type="caution">
    <text evidence="6">The sequence shown here is derived from an EMBL/GenBank/DDBJ whole genome shotgun (WGS) entry which is preliminary data.</text>
</comment>
<dbReference type="InterPro" id="IPR015815">
    <property type="entry name" value="HIBADH-related"/>
</dbReference>
<dbReference type="GO" id="GO:0050661">
    <property type="term" value="F:NADP binding"/>
    <property type="evidence" value="ECO:0007669"/>
    <property type="project" value="InterPro"/>
</dbReference>
<evidence type="ECO:0000313" key="7">
    <source>
        <dbReference type="Proteomes" id="UP000641932"/>
    </source>
</evidence>
<organism evidence="6 7">
    <name type="scientific">Wenjunlia tyrosinilytica</name>
    <dbReference type="NCBI Taxonomy" id="1544741"/>
    <lineage>
        <taxon>Bacteria</taxon>
        <taxon>Bacillati</taxon>
        <taxon>Actinomycetota</taxon>
        <taxon>Actinomycetes</taxon>
        <taxon>Kitasatosporales</taxon>
        <taxon>Streptomycetaceae</taxon>
        <taxon>Wenjunlia</taxon>
    </lineage>
</organism>
<feature type="active site" evidence="3">
    <location>
        <position position="151"/>
    </location>
</feature>
<dbReference type="InterPro" id="IPR006115">
    <property type="entry name" value="6PGDH_NADP-bd"/>
</dbReference>
<evidence type="ECO:0000256" key="2">
    <source>
        <dbReference type="ARBA" id="ARBA00023002"/>
    </source>
</evidence>
<feature type="region of interest" description="Disordered" evidence="4">
    <location>
        <begin position="246"/>
        <end position="272"/>
    </location>
</feature>
<keyword evidence="7" id="KW-1185">Reference proteome</keyword>
<evidence type="ECO:0000259" key="5">
    <source>
        <dbReference type="Pfam" id="PF03446"/>
    </source>
</evidence>
<dbReference type="SUPFAM" id="SSF51735">
    <property type="entry name" value="NAD(P)-binding Rossmann-fold domains"/>
    <property type="match status" value="1"/>
</dbReference>
<evidence type="ECO:0000256" key="1">
    <source>
        <dbReference type="ARBA" id="ARBA00009080"/>
    </source>
</evidence>
<name>A0A918E053_9ACTN</name>
<evidence type="ECO:0000256" key="3">
    <source>
        <dbReference type="PIRSR" id="PIRSR000103-1"/>
    </source>
</evidence>
<dbReference type="PIRSF" id="PIRSF000103">
    <property type="entry name" value="HIBADH"/>
    <property type="match status" value="1"/>
</dbReference>
<comment type="similarity">
    <text evidence="1">Belongs to the HIBADH-related family.</text>
</comment>
<evidence type="ECO:0000313" key="6">
    <source>
        <dbReference type="EMBL" id="GGO91847.1"/>
    </source>
</evidence>
<dbReference type="Pfam" id="PF03446">
    <property type="entry name" value="NAD_binding_2"/>
    <property type="match status" value="1"/>
</dbReference>
<dbReference type="InterPro" id="IPR013328">
    <property type="entry name" value="6PGD_dom2"/>
</dbReference>
<gene>
    <name evidence="6" type="ORF">GCM10012280_40670</name>
</gene>
<dbReference type="InterPro" id="IPR008927">
    <property type="entry name" value="6-PGluconate_DH-like_C_sf"/>
</dbReference>
<reference evidence="6" key="1">
    <citation type="journal article" date="2014" name="Int. J. Syst. Evol. Microbiol.">
        <title>Complete genome sequence of Corynebacterium casei LMG S-19264T (=DSM 44701T), isolated from a smear-ripened cheese.</title>
        <authorList>
            <consortium name="US DOE Joint Genome Institute (JGI-PGF)"/>
            <person name="Walter F."/>
            <person name="Albersmeier A."/>
            <person name="Kalinowski J."/>
            <person name="Ruckert C."/>
        </authorList>
    </citation>
    <scope>NUCLEOTIDE SEQUENCE</scope>
    <source>
        <strain evidence="6">CGMCC 4.7201</strain>
    </source>
</reference>
<sequence length="272" mass="28099">MLGMGPVGQRFADALERAGRRVVVYDPLPDRCAGHRAADSAAGAVAAADWVLSAVPAAACVAAAQAVGRAAGRDTHLVDISSAEPKAKRSAARHLPDGRYVDATLLDAITADIPLVCLSGPRQDTAAAALAGLGLEIASAGPEVGTAAQVKLLRSLVMKPLEVLTIELMAQARDLDPEGIALWSVERSLRTPYRTVAHDFLTSNRLHAGRRAAELDAAAAAVAAPGSASLYAPMADGLTRLAERWRAPGAPDPDAPAERLLAHLSPDGGRGR</sequence>
<keyword evidence="2" id="KW-0560">Oxidoreductase</keyword>
<dbReference type="Gene3D" id="1.10.1040.10">
    <property type="entry name" value="N-(1-d-carboxylethyl)-l-norvaline Dehydrogenase, domain 2"/>
    <property type="match status" value="1"/>
</dbReference>
<dbReference type="Gene3D" id="3.40.50.720">
    <property type="entry name" value="NAD(P)-binding Rossmann-like Domain"/>
    <property type="match status" value="1"/>
</dbReference>
<dbReference type="SUPFAM" id="SSF48179">
    <property type="entry name" value="6-phosphogluconate dehydrogenase C-terminal domain-like"/>
    <property type="match status" value="1"/>
</dbReference>
<accession>A0A918E053</accession>
<dbReference type="InterPro" id="IPR036291">
    <property type="entry name" value="NAD(P)-bd_dom_sf"/>
</dbReference>
<dbReference type="EMBL" id="BMMS01000017">
    <property type="protein sequence ID" value="GGO91847.1"/>
    <property type="molecule type" value="Genomic_DNA"/>
</dbReference>
<dbReference type="GO" id="GO:0016491">
    <property type="term" value="F:oxidoreductase activity"/>
    <property type="evidence" value="ECO:0007669"/>
    <property type="project" value="UniProtKB-KW"/>
</dbReference>
<evidence type="ECO:0000256" key="4">
    <source>
        <dbReference type="SAM" id="MobiDB-lite"/>
    </source>
</evidence>